<accession>A0A8K0H020</accession>
<evidence type="ECO:0000313" key="2">
    <source>
        <dbReference type="Proteomes" id="UP000796880"/>
    </source>
</evidence>
<gene>
    <name evidence="1" type="ORF">FNV43_RR17081</name>
</gene>
<sequence length="130" mass="15094">MSGWGPRGLDLEVWGYEIISLLEQLYVRKVDEGFPRICNWESNNTYTLSDVRKSIFDNNELHVIGKLGLINVEEEYIYSLNNDISIPPIKKKKVKEKVEQVQEQYSYYDQEATPVIEASFIDDGGQEDEK</sequence>
<evidence type="ECO:0000313" key="1">
    <source>
        <dbReference type="EMBL" id="KAF3443160.1"/>
    </source>
</evidence>
<organism evidence="1 2">
    <name type="scientific">Rhamnella rubrinervis</name>
    <dbReference type="NCBI Taxonomy" id="2594499"/>
    <lineage>
        <taxon>Eukaryota</taxon>
        <taxon>Viridiplantae</taxon>
        <taxon>Streptophyta</taxon>
        <taxon>Embryophyta</taxon>
        <taxon>Tracheophyta</taxon>
        <taxon>Spermatophyta</taxon>
        <taxon>Magnoliopsida</taxon>
        <taxon>eudicotyledons</taxon>
        <taxon>Gunneridae</taxon>
        <taxon>Pentapetalae</taxon>
        <taxon>rosids</taxon>
        <taxon>fabids</taxon>
        <taxon>Rosales</taxon>
        <taxon>Rhamnaceae</taxon>
        <taxon>rhamnoid group</taxon>
        <taxon>Rhamneae</taxon>
        <taxon>Rhamnella</taxon>
    </lineage>
</organism>
<proteinExistence type="predicted"/>
<protein>
    <submittedName>
        <fullName evidence="1">Uncharacterized protein</fullName>
    </submittedName>
</protein>
<comment type="caution">
    <text evidence="1">The sequence shown here is derived from an EMBL/GenBank/DDBJ whole genome shotgun (WGS) entry which is preliminary data.</text>
</comment>
<reference evidence="1" key="1">
    <citation type="submission" date="2020-03" db="EMBL/GenBank/DDBJ databases">
        <title>A high-quality chromosome-level genome assembly of a woody plant with both climbing and erect habits, Rhamnella rubrinervis.</title>
        <authorList>
            <person name="Lu Z."/>
            <person name="Yang Y."/>
            <person name="Zhu X."/>
            <person name="Sun Y."/>
        </authorList>
    </citation>
    <scope>NUCLEOTIDE SEQUENCE</scope>
    <source>
        <strain evidence="1">BYM</strain>
        <tissue evidence="1">Leaf</tissue>
    </source>
</reference>
<name>A0A8K0H020_9ROSA</name>
<dbReference type="EMBL" id="VOIH02000007">
    <property type="protein sequence ID" value="KAF3443160.1"/>
    <property type="molecule type" value="Genomic_DNA"/>
</dbReference>
<keyword evidence="2" id="KW-1185">Reference proteome</keyword>
<dbReference type="Proteomes" id="UP000796880">
    <property type="component" value="Unassembled WGS sequence"/>
</dbReference>
<dbReference type="AlphaFoldDB" id="A0A8K0H020"/>